<feature type="compositionally biased region" description="Low complexity" evidence="1">
    <location>
        <begin position="85"/>
        <end position="97"/>
    </location>
</feature>
<proteinExistence type="predicted"/>
<comment type="caution">
    <text evidence="2">The sequence shown here is derived from an EMBL/GenBank/DDBJ whole genome shotgun (WGS) entry which is preliminary data.</text>
</comment>
<reference evidence="2" key="1">
    <citation type="submission" date="2023-07" db="EMBL/GenBank/DDBJ databases">
        <title>Black Yeasts Isolated from many extreme environments.</title>
        <authorList>
            <person name="Coleine C."/>
            <person name="Stajich J.E."/>
            <person name="Selbmann L."/>
        </authorList>
    </citation>
    <scope>NUCLEOTIDE SEQUENCE</scope>
    <source>
        <strain evidence="2">CCFEE 5485</strain>
    </source>
</reference>
<accession>A0AAE0WI57</accession>
<sequence length="176" mass="19205">MADNDGDSRMASSPELTDTEEVETPLDQITNSSILSPPDSQHREPSSNMPTSAPGVARANANGKRPLNTISNGEHEVIDVDAPMNTTTTTASANANAGKARAGQEFATHTHQASGYSWNRAEDEPGYAWLNKKAMDERSRAWADMVHQDCVVGNRYGDPFEMAEREQAMLNSLKQR</sequence>
<evidence type="ECO:0000313" key="2">
    <source>
        <dbReference type="EMBL" id="KAK3672679.1"/>
    </source>
</evidence>
<feature type="compositionally biased region" description="Polar residues" evidence="1">
    <location>
        <begin position="27"/>
        <end position="39"/>
    </location>
</feature>
<evidence type="ECO:0000313" key="3">
    <source>
        <dbReference type="Proteomes" id="UP001274830"/>
    </source>
</evidence>
<dbReference type="EMBL" id="JAUTXT010000031">
    <property type="protein sequence ID" value="KAK3672679.1"/>
    <property type="molecule type" value="Genomic_DNA"/>
</dbReference>
<evidence type="ECO:0000256" key="1">
    <source>
        <dbReference type="SAM" id="MobiDB-lite"/>
    </source>
</evidence>
<feature type="region of interest" description="Disordered" evidence="1">
    <location>
        <begin position="1"/>
        <end position="102"/>
    </location>
</feature>
<keyword evidence="3" id="KW-1185">Reference proteome</keyword>
<name>A0AAE0WI57_9PEZI</name>
<gene>
    <name evidence="2" type="ORF">LTR78_007491</name>
</gene>
<dbReference type="Proteomes" id="UP001274830">
    <property type="component" value="Unassembled WGS sequence"/>
</dbReference>
<protein>
    <submittedName>
        <fullName evidence="2">Uncharacterized protein</fullName>
    </submittedName>
</protein>
<organism evidence="2 3">
    <name type="scientific">Recurvomyces mirabilis</name>
    <dbReference type="NCBI Taxonomy" id="574656"/>
    <lineage>
        <taxon>Eukaryota</taxon>
        <taxon>Fungi</taxon>
        <taxon>Dikarya</taxon>
        <taxon>Ascomycota</taxon>
        <taxon>Pezizomycotina</taxon>
        <taxon>Dothideomycetes</taxon>
        <taxon>Dothideomycetidae</taxon>
        <taxon>Mycosphaerellales</taxon>
        <taxon>Teratosphaeriaceae</taxon>
        <taxon>Recurvomyces</taxon>
    </lineage>
</organism>
<dbReference type="AlphaFoldDB" id="A0AAE0WI57"/>